<reference evidence="3 4" key="1">
    <citation type="submission" date="2019-06" db="EMBL/GenBank/DDBJ databases">
        <title>Saccharibacillus brassicae sp. nov., an endophytic bacterium isolated from Chinese cabbage seeds (Brassica pekinensis).</title>
        <authorList>
            <person name="Jiang L."/>
            <person name="Lee J."/>
            <person name="Kim S.W."/>
        </authorList>
    </citation>
    <scope>NUCLEOTIDE SEQUENCE [LARGE SCALE GENOMIC DNA]</scope>
    <source>
        <strain evidence="4">KCTC 43072 / ATSA2</strain>
    </source>
</reference>
<gene>
    <name evidence="3" type="ORF">FFV09_20185</name>
</gene>
<accession>A0A4Y6V2E0</accession>
<dbReference type="Proteomes" id="UP000316968">
    <property type="component" value="Chromosome"/>
</dbReference>
<dbReference type="NCBIfam" id="NF004203">
    <property type="entry name" value="PRK05653.2-4"/>
    <property type="match status" value="1"/>
</dbReference>
<evidence type="ECO:0000256" key="1">
    <source>
        <dbReference type="ARBA" id="ARBA00006484"/>
    </source>
</evidence>
<dbReference type="KEGG" id="saca:FFV09_20185"/>
<evidence type="ECO:0000256" key="2">
    <source>
        <dbReference type="ARBA" id="ARBA00023002"/>
    </source>
</evidence>
<keyword evidence="2" id="KW-0560">Oxidoreductase</keyword>
<dbReference type="Pfam" id="PF13561">
    <property type="entry name" value="adh_short_C2"/>
    <property type="match status" value="1"/>
</dbReference>
<protein>
    <submittedName>
        <fullName evidence="3">SDR family oxidoreductase</fullName>
    </submittedName>
</protein>
<dbReference type="CDD" id="cd05233">
    <property type="entry name" value="SDR_c"/>
    <property type="match status" value="1"/>
</dbReference>
<sequence length="265" mass="27858">MSTPRFENKTVIVTGAGSGIGRAAALKFAQEGANVGLFELDPERAESVWGELEAIRPGSGLICVVDVSDPEAMEEAYRQVNEQFGGLDAVFANAGINGAKGPIEHMGLAEFQKTIDVNLGGMFLSVKLAIPYMKQNGGGSIVITSSVNGNTRFSSIGMSPYSTSKAGQVAFAKMAALELARYGIRVNTICPGAITTNIDETTEENELMHEIAIPLAFPRGGDHPLAGRHGLPDEVADLAVFLSSAESRHITGTSITVDGGESLLF</sequence>
<dbReference type="EMBL" id="CP041217">
    <property type="protein sequence ID" value="QDH22968.1"/>
    <property type="molecule type" value="Genomic_DNA"/>
</dbReference>
<dbReference type="PANTHER" id="PTHR24321">
    <property type="entry name" value="DEHYDROGENASES, SHORT CHAIN"/>
    <property type="match status" value="1"/>
</dbReference>
<dbReference type="FunFam" id="3.40.50.720:FF:000084">
    <property type="entry name" value="Short-chain dehydrogenase reductase"/>
    <property type="match status" value="1"/>
</dbReference>
<dbReference type="SUPFAM" id="SSF51735">
    <property type="entry name" value="NAD(P)-binding Rossmann-fold domains"/>
    <property type="match status" value="1"/>
</dbReference>
<dbReference type="Gene3D" id="3.40.50.720">
    <property type="entry name" value="NAD(P)-binding Rossmann-like Domain"/>
    <property type="match status" value="1"/>
</dbReference>
<dbReference type="InterPro" id="IPR036291">
    <property type="entry name" value="NAD(P)-bd_dom_sf"/>
</dbReference>
<evidence type="ECO:0000313" key="3">
    <source>
        <dbReference type="EMBL" id="QDH22968.1"/>
    </source>
</evidence>
<dbReference type="RefSeq" id="WP_141449505.1">
    <property type="nucleotide sequence ID" value="NZ_CP041217.1"/>
</dbReference>
<proteinExistence type="inferred from homology"/>
<organism evidence="3 4">
    <name type="scientific">Saccharibacillus brassicae</name>
    <dbReference type="NCBI Taxonomy" id="2583377"/>
    <lineage>
        <taxon>Bacteria</taxon>
        <taxon>Bacillati</taxon>
        <taxon>Bacillota</taxon>
        <taxon>Bacilli</taxon>
        <taxon>Bacillales</taxon>
        <taxon>Paenibacillaceae</taxon>
        <taxon>Saccharibacillus</taxon>
    </lineage>
</organism>
<keyword evidence="4" id="KW-1185">Reference proteome</keyword>
<dbReference type="OrthoDB" id="9803333at2"/>
<dbReference type="PRINTS" id="PR00081">
    <property type="entry name" value="GDHRDH"/>
</dbReference>
<dbReference type="GO" id="GO:0008206">
    <property type="term" value="P:bile acid metabolic process"/>
    <property type="evidence" value="ECO:0007669"/>
    <property type="project" value="UniProtKB-ARBA"/>
</dbReference>
<dbReference type="AlphaFoldDB" id="A0A4Y6V2E0"/>
<dbReference type="PRINTS" id="PR00080">
    <property type="entry name" value="SDRFAMILY"/>
</dbReference>
<dbReference type="GO" id="GO:0016491">
    <property type="term" value="F:oxidoreductase activity"/>
    <property type="evidence" value="ECO:0007669"/>
    <property type="project" value="UniProtKB-KW"/>
</dbReference>
<comment type="similarity">
    <text evidence="1">Belongs to the short-chain dehydrogenases/reductases (SDR) family.</text>
</comment>
<dbReference type="InterPro" id="IPR002347">
    <property type="entry name" value="SDR_fam"/>
</dbReference>
<evidence type="ECO:0000313" key="4">
    <source>
        <dbReference type="Proteomes" id="UP000316968"/>
    </source>
</evidence>
<name>A0A4Y6V2E0_SACBS</name>
<dbReference type="PANTHER" id="PTHR24321:SF8">
    <property type="entry name" value="ESTRADIOL 17-BETA-DEHYDROGENASE 8-RELATED"/>
    <property type="match status" value="1"/>
</dbReference>